<keyword evidence="2" id="KW-0175">Coiled coil</keyword>
<evidence type="ECO:0000256" key="2">
    <source>
        <dbReference type="ARBA" id="ARBA00023054"/>
    </source>
</evidence>
<dbReference type="PANTHER" id="PTHR31938:SF4">
    <property type="entry name" value="NUCLEAR SPECKLE SPLICING REGULATORY PROTEIN 1"/>
    <property type="match status" value="1"/>
</dbReference>
<dbReference type="Proteomes" id="UP000887540">
    <property type="component" value="Unplaced"/>
</dbReference>
<feature type="domain" description="Nuclear speckle splicing regulatory protein 1 N-terminal" evidence="3">
    <location>
        <begin position="57"/>
        <end position="173"/>
    </location>
</feature>
<evidence type="ECO:0000313" key="4">
    <source>
        <dbReference type="Proteomes" id="UP000887540"/>
    </source>
</evidence>
<keyword evidence="4" id="KW-1185">Reference proteome</keyword>
<evidence type="ECO:0000313" key="5">
    <source>
        <dbReference type="WBParaSite" id="ACRNAN_scaffold3387.g18926.t2"/>
    </source>
</evidence>
<proteinExistence type="inferred from homology"/>
<name>A0A914DR41_9BILA</name>
<dbReference type="Pfam" id="PF09745">
    <property type="entry name" value="NSRP1_N"/>
    <property type="match status" value="1"/>
</dbReference>
<protein>
    <submittedName>
        <fullName evidence="5">Nuclear speckle splicing regulatory protein 1 N-terminal domain-containing protein</fullName>
    </submittedName>
</protein>
<dbReference type="GO" id="GO:0000381">
    <property type="term" value="P:regulation of alternative mRNA splicing, via spliceosome"/>
    <property type="evidence" value="ECO:0007669"/>
    <property type="project" value="InterPro"/>
</dbReference>
<dbReference type="InterPro" id="IPR018612">
    <property type="entry name" value="NSRP1_N"/>
</dbReference>
<reference evidence="5" key="1">
    <citation type="submission" date="2022-11" db="UniProtKB">
        <authorList>
            <consortium name="WormBaseParasite"/>
        </authorList>
    </citation>
    <scope>IDENTIFICATION</scope>
</reference>
<evidence type="ECO:0000259" key="3">
    <source>
        <dbReference type="Pfam" id="PF09745"/>
    </source>
</evidence>
<comment type="similarity">
    <text evidence="1">Belongs to the NSRP1 family.</text>
</comment>
<evidence type="ECO:0000256" key="1">
    <source>
        <dbReference type="ARBA" id="ARBA00010126"/>
    </source>
</evidence>
<organism evidence="4 5">
    <name type="scientific">Acrobeloides nanus</name>
    <dbReference type="NCBI Taxonomy" id="290746"/>
    <lineage>
        <taxon>Eukaryota</taxon>
        <taxon>Metazoa</taxon>
        <taxon>Ecdysozoa</taxon>
        <taxon>Nematoda</taxon>
        <taxon>Chromadorea</taxon>
        <taxon>Rhabditida</taxon>
        <taxon>Tylenchina</taxon>
        <taxon>Cephalobomorpha</taxon>
        <taxon>Cephaloboidea</taxon>
        <taxon>Cephalobidae</taxon>
        <taxon>Acrobeloides</taxon>
    </lineage>
</organism>
<dbReference type="PANTHER" id="PTHR31938">
    <property type="entry name" value="NUCLEAR SPECKLE SPLICING REGULATORY PROTEIN 1"/>
    <property type="match status" value="1"/>
</dbReference>
<accession>A0A914DR41</accession>
<dbReference type="InterPro" id="IPR042816">
    <property type="entry name" value="Nsrp1"/>
</dbReference>
<dbReference type="AlphaFoldDB" id="A0A914DR41"/>
<sequence>MSNNLKSLRLLLAKKSETSKPIVAKPSVFGDESDEEPLTASEKFEIKYSSNKSKDQRMVEKVMAEDPNAYKYDEVYDEIEKQKNVKTAEDKAKDKEKAPKYADKIILAHKKRKLEKLLVEERKFKKERASEGTEFDDKEAFVTGAYKKQIEERNKFREEIEKQDYIDSLTKVENQKMWQSGFHRILLNNLTTDEKIEIRGEEKNKFREEIEKQDYIDSLTKVENQKMWQSGFHRILLNNLTTDEKIEIRGEEKNKFREEIEKQDYIDSLTKVENQKMWQLGFLVSRTNDELHCRLEVIKEVLKQRNTENDIKNAKERYYIRLESGEVTLPV</sequence>
<dbReference type="WBParaSite" id="ACRNAN_scaffold3387.g18926.t2">
    <property type="protein sequence ID" value="ACRNAN_scaffold3387.g18926.t2"/>
    <property type="gene ID" value="ACRNAN_scaffold3387.g18926"/>
</dbReference>